<dbReference type="Pfam" id="PF10881">
    <property type="entry name" value="DUF2726"/>
    <property type="match status" value="1"/>
</dbReference>
<dbReference type="InterPro" id="IPR024402">
    <property type="entry name" value="DUF2726"/>
</dbReference>
<dbReference type="OrthoDB" id="5679025at2"/>
<feature type="domain" description="DUF2726" evidence="3">
    <location>
        <begin position="38"/>
        <end position="145"/>
    </location>
</feature>
<comment type="caution">
    <text evidence="4">The sequence shown here is derived from an EMBL/GenBank/DDBJ whole genome shotgun (WGS) entry which is preliminary data.</text>
</comment>
<protein>
    <recommendedName>
        <fullName evidence="3">DUF2726 domain-containing protein</fullName>
    </recommendedName>
</protein>
<sequence>MDATSYNLTMIVLAVLALLGIAFLMQKGPQFAPPFERRPLMNKTEERLFKMLCGELPSDWTVMCQVSYGAFLKNRSYGRYMSLNSKRADFIVLDPSLAVAAVVEYQGGGHYGNTRQSRDRAEKSDKIKRHALSQAKIPLFEFPAKFERDYVISLVKAVDGSDSEPKTGPTPTLGGVRR</sequence>
<keyword evidence="2" id="KW-1133">Transmembrane helix</keyword>
<feature type="transmembrane region" description="Helical" evidence="2">
    <location>
        <begin position="6"/>
        <end position="25"/>
    </location>
</feature>
<dbReference type="Proteomes" id="UP000196878">
    <property type="component" value="Unassembled WGS sequence"/>
</dbReference>
<evidence type="ECO:0000256" key="2">
    <source>
        <dbReference type="SAM" id="Phobius"/>
    </source>
</evidence>
<dbReference type="RefSeq" id="WP_088216956.1">
    <property type="nucleotide sequence ID" value="NZ_NIPW01000066.1"/>
</dbReference>
<keyword evidence="2" id="KW-0812">Transmembrane</keyword>
<evidence type="ECO:0000256" key="1">
    <source>
        <dbReference type="SAM" id="MobiDB-lite"/>
    </source>
</evidence>
<dbReference type="EMBL" id="NIPW01000066">
    <property type="protein sequence ID" value="OWJ74408.1"/>
    <property type="molecule type" value="Genomic_DNA"/>
</dbReference>
<reference evidence="4 5" key="1">
    <citation type="submission" date="2016-12" db="EMBL/GenBank/DDBJ databases">
        <title>Comparison of Traditional DNA-DNA Hybridization with In Silico Genomic Analysis.</title>
        <authorList>
            <person name="Nicholson A.C."/>
            <person name="Humrighouse B.W."/>
            <person name="Graziano J."/>
            <person name="Lasker B."/>
            <person name="Whitney A.M."/>
            <person name="Mcquiston J.R."/>
        </authorList>
    </citation>
    <scope>NUCLEOTIDE SEQUENCE [LARGE SCALE GENOMIC DNA]</scope>
    <source>
        <strain evidence="4 5">H2240</strain>
    </source>
</reference>
<keyword evidence="5" id="KW-1185">Reference proteome</keyword>
<accession>A0A212A673</accession>
<keyword evidence="2" id="KW-0472">Membrane</keyword>
<dbReference type="AlphaFoldDB" id="A0A212A673"/>
<proteinExistence type="predicted"/>
<organism evidence="4 5">
    <name type="scientific">Haematobacter genomosp. 1</name>
    <dbReference type="NCBI Taxonomy" id="366618"/>
    <lineage>
        <taxon>Bacteria</taxon>
        <taxon>Pseudomonadati</taxon>
        <taxon>Pseudomonadota</taxon>
        <taxon>Alphaproteobacteria</taxon>
        <taxon>Rhodobacterales</taxon>
        <taxon>Paracoccaceae</taxon>
        <taxon>Haematobacter</taxon>
    </lineage>
</organism>
<evidence type="ECO:0000313" key="5">
    <source>
        <dbReference type="Proteomes" id="UP000196878"/>
    </source>
</evidence>
<feature type="region of interest" description="Disordered" evidence="1">
    <location>
        <begin position="159"/>
        <end position="178"/>
    </location>
</feature>
<name>A0A212A673_9RHOB</name>
<evidence type="ECO:0000313" key="4">
    <source>
        <dbReference type="EMBL" id="OWJ74408.1"/>
    </source>
</evidence>
<gene>
    <name evidence="4" type="ORF">CDV49_19555</name>
</gene>
<evidence type="ECO:0000259" key="3">
    <source>
        <dbReference type="Pfam" id="PF10881"/>
    </source>
</evidence>